<dbReference type="GO" id="GO:0000324">
    <property type="term" value="C:fungal-type vacuole"/>
    <property type="evidence" value="ECO:0007669"/>
    <property type="project" value="TreeGrafter"/>
</dbReference>
<feature type="domain" description="Serine hydroxymethyltransferase-like" evidence="4">
    <location>
        <begin position="380"/>
        <end position="439"/>
    </location>
</feature>
<evidence type="ECO:0000256" key="1">
    <source>
        <dbReference type="SAM" id="MobiDB-lite"/>
    </source>
</evidence>
<feature type="region of interest" description="Disordered" evidence="1">
    <location>
        <begin position="183"/>
        <end position="254"/>
    </location>
</feature>
<comment type="caution">
    <text evidence="5">The sequence shown here is derived from an EMBL/GenBank/DDBJ whole genome shotgun (WGS) entry which is preliminary data.</text>
</comment>
<keyword evidence="3" id="KW-0732">Signal</keyword>
<feature type="region of interest" description="Disordered" evidence="1">
    <location>
        <begin position="271"/>
        <end position="316"/>
    </location>
</feature>
<dbReference type="Proteomes" id="UP000324767">
    <property type="component" value="Unassembled WGS sequence"/>
</dbReference>
<evidence type="ECO:0000256" key="2">
    <source>
        <dbReference type="SAM" id="Phobius"/>
    </source>
</evidence>
<feature type="chain" id="PRO_5024335470" description="Serine hydroxymethyltransferase-like domain-containing protein" evidence="3">
    <location>
        <begin position="28"/>
        <end position="494"/>
    </location>
</feature>
<feature type="transmembrane region" description="Helical" evidence="2">
    <location>
        <begin position="146"/>
        <end position="168"/>
    </location>
</feature>
<gene>
    <name evidence="5" type="ORF">FRX48_04104</name>
</gene>
<dbReference type="AlphaFoldDB" id="A0A5M8PTM0"/>
<sequence>MRVLHRGFVSSLSLLAISILLASEAAAQDRPKLSDSTASTSPVASSTASSSPSTSATSDTAKTTKSSASAATPSTDSTAATSSASSASSSAVSSSSNLPGLTTSTGDGSLPTGLPKLPGTDYPPAAVPQTSMAPYMQKSNLPEGTIFIAVGAGLAFLALLVLAWRGLVAWSLHRSVRRSAMAHSYGQSSNGSDKKSTLRSAGAPFYSHGPGSALSLDRLGASGKNKKKRKSPNAPSGSLFFSPTAGTGMHTPSNRNSAYLPAGYYASGPSTSGGGSGMTHIGGPQNHGYTRAHSLGPSPPRSPSLPPSRNADTAYRGNAGLTTHASQSSLSLSIATTGRVPSAYLDDLFDNHPPGHISEESGRGVGELLEFPGPRQRPGKDKGIGGARVERVLELVAIASNKSTVPGDNSAMKPSGLRMSSAATTTPGLQPEDFTRVAEVGNRAVNVALRLDKAARGEAEAKGRKNPGSLPAFFEFLGRGEEQREIVQLMGEVE</sequence>
<reference evidence="5 6" key="1">
    <citation type="submission" date="2019-09" db="EMBL/GenBank/DDBJ databases">
        <title>The hologenome of the rock-dwelling lichen Lasallia pustulata.</title>
        <authorList>
            <person name="Greshake Tzovaras B."/>
            <person name="Segers F."/>
            <person name="Bicker A."/>
            <person name="Dal Grande F."/>
            <person name="Otte J."/>
            <person name="Hankeln T."/>
            <person name="Schmitt I."/>
            <person name="Ebersberger I."/>
        </authorList>
    </citation>
    <scope>NUCLEOTIDE SEQUENCE [LARGE SCALE GENOMIC DNA]</scope>
    <source>
        <strain evidence="5">A1-1</strain>
    </source>
</reference>
<dbReference type="Gene3D" id="3.90.1150.10">
    <property type="entry name" value="Aspartate Aminotransferase, domain 1"/>
    <property type="match status" value="1"/>
</dbReference>
<keyword evidence="2" id="KW-1133">Transmembrane helix</keyword>
<evidence type="ECO:0000256" key="3">
    <source>
        <dbReference type="SAM" id="SignalP"/>
    </source>
</evidence>
<feature type="signal peptide" evidence="3">
    <location>
        <begin position="1"/>
        <end position="27"/>
    </location>
</feature>
<dbReference type="InterPro" id="IPR015424">
    <property type="entry name" value="PyrdxlP-dep_Trfase"/>
</dbReference>
<dbReference type="SUPFAM" id="SSF53383">
    <property type="entry name" value="PLP-dependent transferases"/>
    <property type="match status" value="1"/>
</dbReference>
<feature type="compositionally biased region" description="Pro residues" evidence="1">
    <location>
        <begin position="297"/>
        <end position="306"/>
    </location>
</feature>
<dbReference type="PANTHER" id="PTHR36089:SF1">
    <property type="entry name" value="CHITIN SYNTHASE 3 COMPLEX PROTEIN CSI2-RELATED"/>
    <property type="match status" value="1"/>
</dbReference>
<feature type="compositionally biased region" description="Polar residues" evidence="1">
    <location>
        <begin position="97"/>
        <end position="107"/>
    </location>
</feature>
<organism evidence="5 6">
    <name type="scientific">Lasallia pustulata</name>
    <dbReference type="NCBI Taxonomy" id="136370"/>
    <lineage>
        <taxon>Eukaryota</taxon>
        <taxon>Fungi</taxon>
        <taxon>Dikarya</taxon>
        <taxon>Ascomycota</taxon>
        <taxon>Pezizomycotina</taxon>
        <taxon>Lecanoromycetes</taxon>
        <taxon>OSLEUM clade</taxon>
        <taxon>Umbilicariomycetidae</taxon>
        <taxon>Umbilicariales</taxon>
        <taxon>Umbilicariaceae</taxon>
        <taxon>Lasallia</taxon>
    </lineage>
</organism>
<dbReference type="Pfam" id="PF00464">
    <property type="entry name" value="SHMT"/>
    <property type="match status" value="1"/>
</dbReference>
<dbReference type="InterPro" id="IPR051009">
    <property type="entry name" value="PRM"/>
</dbReference>
<evidence type="ECO:0000313" key="5">
    <source>
        <dbReference type="EMBL" id="KAA6411954.1"/>
    </source>
</evidence>
<feature type="compositionally biased region" description="Low complexity" evidence="1">
    <location>
        <begin position="34"/>
        <end position="96"/>
    </location>
</feature>
<keyword evidence="2" id="KW-0812">Transmembrane</keyword>
<dbReference type="OrthoDB" id="4065319at2759"/>
<accession>A0A5M8PTM0</accession>
<feature type="region of interest" description="Disordered" evidence="1">
    <location>
        <begin position="406"/>
        <end position="429"/>
    </location>
</feature>
<dbReference type="PANTHER" id="PTHR36089">
    <property type="entry name" value="CHITIN SYNTHASE 3 COMPLEX PROTEIN CSI2-RELATED"/>
    <property type="match status" value="1"/>
</dbReference>
<evidence type="ECO:0000259" key="4">
    <source>
        <dbReference type="Pfam" id="PF00464"/>
    </source>
</evidence>
<protein>
    <recommendedName>
        <fullName evidence="4">Serine hydroxymethyltransferase-like domain-containing protein</fullName>
    </recommendedName>
</protein>
<feature type="region of interest" description="Disordered" evidence="1">
    <location>
        <begin position="26"/>
        <end position="125"/>
    </location>
</feature>
<feature type="compositionally biased region" description="Polar residues" evidence="1">
    <location>
        <begin position="233"/>
        <end position="254"/>
    </location>
</feature>
<evidence type="ECO:0000313" key="6">
    <source>
        <dbReference type="Proteomes" id="UP000324767"/>
    </source>
</evidence>
<dbReference type="EMBL" id="VXIT01000006">
    <property type="protein sequence ID" value="KAA6411954.1"/>
    <property type="molecule type" value="Genomic_DNA"/>
</dbReference>
<dbReference type="InterPro" id="IPR039429">
    <property type="entry name" value="SHMT-like_dom"/>
</dbReference>
<name>A0A5M8PTM0_9LECA</name>
<dbReference type="InterPro" id="IPR015422">
    <property type="entry name" value="PyrdxlP-dep_Trfase_small"/>
</dbReference>
<keyword evidence="2" id="KW-0472">Membrane</keyword>
<proteinExistence type="predicted"/>